<evidence type="ECO:0000256" key="5">
    <source>
        <dbReference type="ARBA" id="ARBA00023193"/>
    </source>
</evidence>
<evidence type="ECO:0000313" key="10">
    <source>
        <dbReference type="Proteomes" id="UP000654075"/>
    </source>
</evidence>
<protein>
    <recommendedName>
        <fullName evidence="8">Protein kinase domain-containing protein</fullName>
    </recommendedName>
</protein>
<evidence type="ECO:0000259" key="8">
    <source>
        <dbReference type="PROSITE" id="PS50011"/>
    </source>
</evidence>
<dbReference type="SUPFAM" id="SSF56112">
    <property type="entry name" value="Protein kinase-like (PK-like)"/>
    <property type="match status" value="1"/>
</dbReference>
<evidence type="ECO:0000256" key="1">
    <source>
        <dbReference type="ARBA" id="ARBA00022679"/>
    </source>
</evidence>
<keyword evidence="4" id="KW-0067">ATP-binding</keyword>
<feature type="region of interest" description="Disordered" evidence="7">
    <location>
        <begin position="82"/>
        <end position="108"/>
    </location>
</feature>
<dbReference type="GO" id="GO:0005524">
    <property type="term" value="F:ATP binding"/>
    <property type="evidence" value="ECO:0007669"/>
    <property type="project" value="UniProtKB-KW"/>
</dbReference>
<name>A0A813ERV3_POLGL</name>
<dbReference type="GO" id="GO:0110031">
    <property type="term" value="P:negative regulation of G2/MI transition of meiotic cell cycle"/>
    <property type="evidence" value="ECO:0007669"/>
    <property type="project" value="TreeGrafter"/>
</dbReference>
<reference evidence="9" key="1">
    <citation type="submission" date="2021-02" db="EMBL/GenBank/DDBJ databases">
        <authorList>
            <person name="Dougan E. K."/>
            <person name="Rhodes N."/>
            <person name="Thang M."/>
            <person name="Chan C."/>
        </authorList>
    </citation>
    <scope>NUCLEOTIDE SEQUENCE</scope>
</reference>
<accession>A0A813ERV3</accession>
<evidence type="ECO:0000256" key="7">
    <source>
        <dbReference type="SAM" id="MobiDB-lite"/>
    </source>
</evidence>
<keyword evidence="1" id="KW-0808">Transferase</keyword>
<dbReference type="PANTHER" id="PTHR11042">
    <property type="entry name" value="EUKARYOTIC TRANSLATION INITIATION FACTOR 2-ALPHA KINASE EIF2-ALPHA KINASE -RELATED"/>
    <property type="match status" value="1"/>
</dbReference>
<feature type="coiled-coil region" evidence="6">
    <location>
        <begin position="528"/>
        <end position="585"/>
    </location>
</feature>
<proteinExistence type="predicted"/>
<dbReference type="InterPro" id="IPR000719">
    <property type="entry name" value="Prot_kinase_dom"/>
</dbReference>
<dbReference type="InterPro" id="IPR050339">
    <property type="entry name" value="CC_SR_Kinase"/>
</dbReference>
<keyword evidence="2" id="KW-0547">Nucleotide-binding</keyword>
<dbReference type="GO" id="GO:0005634">
    <property type="term" value="C:nucleus"/>
    <property type="evidence" value="ECO:0007669"/>
    <property type="project" value="TreeGrafter"/>
</dbReference>
<dbReference type="Proteomes" id="UP000654075">
    <property type="component" value="Unassembled WGS sequence"/>
</dbReference>
<feature type="compositionally biased region" description="Acidic residues" evidence="7">
    <location>
        <begin position="150"/>
        <end position="164"/>
    </location>
</feature>
<dbReference type="AlphaFoldDB" id="A0A813ERV3"/>
<dbReference type="EMBL" id="CAJNNV010013498">
    <property type="protein sequence ID" value="CAE8601753.1"/>
    <property type="molecule type" value="Genomic_DNA"/>
</dbReference>
<dbReference type="PANTHER" id="PTHR11042:SF190">
    <property type="entry name" value="MITOSIS INHIBITOR PROTEIN KINASE MIK1"/>
    <property type="match status" value="1"/>
</dbReference>
<dbReference type="CDD" id="cd00180">
    <property type="entry name" value="PKc"/>
    <property type="match status" value="1"/>
</dbReference>
<dbReference type="Pfam" id="PF00069">
    <property type="entry name" value="Pkinase"/>
    <property type="match status" value="1"/>
</dbReference>
<dbReference type="PROSITE" id="PS50011">
    <property type="entry name" value="PROTEIN_KINASE_DOM"/>
    <property type="match status" value="1"/>
</dbReference>
<keyword evidence="10" id="KW-1185">Reference proteome</keyword>
<dbReference type="GO" id="GO:0005737">
    <property type="term" value="C:cytoplasm"/>
    <property type="evidence" value="ECO:0007669"/>
    <property type="project" value="TreeGrafter"/>
</dbReference>
<evidence type="ECO:0000256" key="3">
    <source>
        <dbReference type="ARBA" id="ARBA00022777"/>
    </source>
</evidence>
<feature type="region of interest" description="Disordered" evidence="7">
    <location>
        <begin position="122"/>
        <end position="166"/>
    </location>
</feature>
<evidence type="ECO:0000313" key="9">
    <source>
        <dbReference type="EMBL" id="CAE8601753.1"/>
    </source>
</evidence>
<dbReference type="GO" id="GO:0004672">
    <property type="term" value="F:protein kinase activity"/>
    <property type="evidence" value="ECO:0007669"/>
    <property type="project" value="InterPro"/>
</dbReference>
<dbReference type="OrthoDB" id="154395at2759"/>
<sequence>MIGVERKMSGRMSGRNVYDGYGSVWILPSPEILIFQGECGDVDTQEDDLGWQEEIEEHDPAWQELSWLGELEFERELRRHRGRSLRRAPRAESKPKPNVRRFSKQRERRTQQALRWERAEKTAWLEQQQHQPDDGSNRVRTRRFRVSSSSDDEEDEDESEETEELQGVKAMEEKEYMLDILWSRELHKLEKHLRIFHGCDMLPCIDSSCTSRSEIHDAEPAQSLVSLHYRLEGIRGKQVHGEALLWEFVPHALWRLEDSVLRCPRRVTSLYLGNYFRERDYSQKVLHTAQKDIRKAAGLHPGVSDLDAQRALLQGACSRRDTARFQHVKILRQILSQILRVVCQAGGEEKSRASHPGFDTALVHLVNTLDIIRGDCDTMKQRLDEARQCLNQPRMLNSRHVTPESATCFPAQREIFLSGIVRWKREESGKEFRDMTEVAAARLRSAIGCANLFQVAERSDALGSDRVCQNRLNRLLSTSRQLEEAIRLEETFWSTTPLTTFPGRELIEAAEQGVKVLDNKVKCTTAMLQFCKEALTELQTEEAALQQTGYRDDLVAALHQATVQHKAAMRYLRRLEMNMAEAREDTMTVFVLPPPDCRSVSIQEAQNYLDKAVENVRRCMLEVQRAIFSLAQIECFFPEVVQYLKVGLPRELIQLWRGSRDRQTFSLFELICKSRSCVYKVAVGDEVFAAKQYQVGSGPGSVDLDIFFREAALLNRMRHPHIIPITGIFHELGHDSFYYIMMPFCENGSLLQWLMNCKPTELSLRRALAGVLQALVHLHAHDVVHGDCKPENILIGNDGRSLLADFDIAVDCSSRRTASYQQQRITQAVAFTLGFNAPELVRCGSSKSTDIFAFGRTIASAYDQVDGGMPDDALQLVDHLTRDDPAARSSAEESLGSQYFGQVFSWERQERRSCAISLEECSLADGLECSNLEQRHFLSNESLAAFVGAEVVADLGKRRQLEGKIVCPVPGCSAPFCDADLASALCVESFASYLKSRIDLVEHRLNEEMEQEMQTRISNELARIRELDGQVRKVQDACRKVEEELLVLRCPRCRHAFIDFNGCWALTCSHCSAGFCGWCLVDCGRDAHAHVRQECPEGRDLFPAGGFAVFEHHHGNRRGRLLKAYLETLDSDTRRGVLLEVRLQLQDVVPDGLIRRLLHQSDLI</sequence>
<keyword evidence="6" id="KW-0175">Coiled coil</keyword>
<gene>
    <name evidence="9" type="ORF">PGLA1383_LOCUS20035</name>
</gene>
<dbReference type="GO" id="GO:0017148">
    <property type="term" value="P:negative regulation of translation"/>
    <property type="evidence" value="ECO:0007669"/>
    <property type="project" value="UniProtKB-KW"/>
</dbReference>
<evidence type="ECO:0000256" key="6">
    <source>
        <dbReference type="SAM" id="Coils"/>
    </source>
</evidence>
<keyword evidence="5" id="KW-0652">Protein synthesis inhibitor</keyword>
<feature type="domain" description="Protein kinase" evidence="8">
    <location>
        <begin position="665"/>
        <end position="923"/>
    </location>
</feature>
<dbReference type="Gene3D" id="1.10.510.10">
    <property type="entry name" value="Transferase(Phosphotransferase) domain 1"/>
    <property type="match status" value="1"/>
</dbReference>
<evidence type="ECO:0000256" key="4">
    <source>
        <dbReference type="ARBA" id="ARBA00022840"/>
    </source>
</evidence>
<comment type="caution">
    <text evidence="9">The sequence shown here is derived from an EMBL/GenBank/DDBJ whole genome shotgun (WGS) entry which is preliminary data.</text>
</comment>
<keyword evidence="3" id="KW-0418">Kinase</keyword>
<dbReference type="InterPro" id="IPR011009">
    <property type="entry name" value="Kinase-like_dom_sf"/>
</dbReference>
<organism evidence="9 10">
    <name type="scientific">Polarella glacialis</name>
    <name type="common">Dinoflagellate</name>
    <dbReference type="NCBI Taxonomy" id="89957"/>
    <lineage>
        <taxon>Eukaryota</taxon>
        <taxon>Sar</taxon>
        <taxon>Alveolata</taxon>
        <taxon>Dinophyceae</taxon>
        <taxon>Suessiales</taxon>
        <taxon>Suessiaceae</taxon>
        <taxon>Polarella</taxon>
    </lineage>
</organism>
<evidence type="ECO:0000256" key="2">
    <source>
        <dbReference type="ARBA" id="ARBA00022741"/>
    </source>
</evidence>